<evidence type="ECO:0000313" key="1">
    <source>
        <dbReference type="EMBL" id="RYR17292.1"/>
    </source>
</evidence>
<organism evidence="1 2">
    <name type="scientific">Arachis hypogaea</name>
    <name type="common">Peanut</name>
    <dbReference type="NCBI Taxonomy" id="3818"/>
    <lineage>
        <taxon>Eukaryota</taxon>
        <taxon>Viridiplantae</taxon>
        <taxon>Streptophyta</taxon>
        <taxon>Embryophyta</taxon>
        <taxon>Tracheophyta</taxon>
        <taxon>Spermatophyta</taxon>
        <taxon>Magnoliopsida</taxon>
        <taxon>eudicotyledons</taxon>
        <taxon>Gunneridae</taxon>
        <taxon>Pentapetalae</taxon>
        <taxon>rosids</taxon>
        <taxon>fabids</taxon>
        <taxon>Fabales</taxon>
        <taxon>Fabaceae</taxon>
        <taxon>Papilionoideae</taxon>
        <taxon>50 kb inversion clade</taxon>
        <taxon>dalbergioids sensu lato</taxon>
        <taxon>Dalbergieae</taxon>
        <taxon>Pterocarpus clade</taxon>
        <taxon>Arachis</taxon>
    </lineage>
</organism>
<dbReference type="EMBL" id="SDMP01000013">
    <property type="protein sequence ID" value="RYR17292.1"/>
    <property type="molecule type" value="Genomic_DNA"/>
</dbReference>
<comment type="caution">
    <text evidence="1">The sequence shown here is derived from an EMBL/GenBank/DDBJ whole genome shotgun (WGS) entry which is preliminary data.</text>
</comment>
<proteinExistence type="predicted"/>
<dbReference type="AlphaFoldDB" id="A0A444ZT77"/>
<keyword evidence="2" id="KW-1185">Reference proteome</keyword>
<evidence type="ECO:0000313" key="2">
    <source>
        <dbReference type="Proteomes" id="UP000289738"/>
    </source>
</evidence>
<dbReference type="Proteomes" id="UP000289738">
    <property type="component" value="Chromosome B03"/>
</dbReference>
<name>A0A444ZT77_ARAHY</name>
<sequence length="103" mass="11788">MTFCRAIASRFFSSESAVNSSSKSYIKVQWVRHIRDAKPLDTLESIQRYVRCQIFCLLGLTLFMDKSTAYVHPKYLPLLHEFQRIHTTVGGIMSCASLQCIVP</sequence>
<gene>
    <name evidence="1" type="ORF">Ahy_B03g062053</name>
</gene>
<accession>A0A444ZT77</accession>
<protein>
    <submittedName>
        <fullName evidence="1">Uncharacterized protein</fullName>
    </submittedName>
</protein>
<reference evidence="1 2" key="1">
    <citation type="submission" date="2019-01" db="EMBL/GenBank/DDBJ databases">
        <title>Sequencing of cultivated peanut Arachis hypogaea provides insights into genome evolution and oil improvement.</title>
        <authorList>
            <person name="Chen X."/>
        </authorList>
    </citation>
    <scope>NUCLEOTIDE SEQUENCE [LARGE SCALE GENOMIC DNA]</scope>
    <source>
        <strain evidence="2">cv. Fuhuasheng</strain>
        <tissue evidence="1">Leaves</tissue>
    </source>
</reference>